<accession>A0A1F5G8P6</accession>
<name>A0A1F5G8P6_9BACT</name>
<dbReference type="Proteomes" id="UP000178577">
    <property type="component" value="Unassembled WGS sequence"/>
</dbReference>
<gene>
    <name evidence="1" type="ORF">A2693_02630</name>
</gene>
<dbReference type="AlphaFoldDB" id="A0A1F5G8P6"/>
<reference evidence="1 2" key="1">
    <citation type="journal article" date="2016" name="Nat. Commun.">
        <title>Thousands of microbial genomes shed light on interconnected biogeochemical processes in an aquifer system.</title>
        <authorList>
            <person name="Anantharaman K."/>
            <person name="Brown C.T."/>
            <person name="Hug L.A."/>
            <person name="Sharon I."/>
            <person name="Castelle C.J."/>
            <person name="Probst A.J."/>
            <person name="Thomas B.C."/>
            <person name="Singh A."/>
            <person name="Wilkins M.J."/>
            <person name="Karaoz U."/>
            <person name="Brodie E.L."/>
            <person name="Williams K.H."/>
            <person name="Hubbard S.S."/>
            <person name="Banfield J.F."/>
        </authorList>
    </citation>
    <scope>NUCLEOTIDE SEQUENCE [LARGE SCALE GENOMIC DNA]</scope>
</reference>
<evidence type="ECO:0000313" key="2">
    <source>
        <dbReference type="Proteomes" id="UP000178577"/>
    </source>
</evidence>
<evidence type="ECO:0000313" key="1">
    <source>
        <dbReference type="EMBL" id="OGD88263.1"/>
    </source>
</evidence>
<dbReference type="EMBL" id="MFAY01000044">
    <property type="protein sequence ID" value="OGD88263.1"/>
    <property type="molecule type" value="Genomic_DNA"/>
</dbReference>
<sequence length="76" mass="9083">MLKQEISNDFSRSLPKFFYINGDFEKDAIYKHQAKYYSNVMLRGKPSRLYVLKSQLKDITDDKWGEVKRLGFTKEK</sequence>
<organism evidence="1 2">
    <name type="scientific">Candidatus Curtissbacteria bacterium RIFCSPHIGHO2_01_FULL_40_12</name>
    <dbReference type="NCBI Taxonomy" id="1797710"/>
    <lineage>
        <taxon>Bacteria</taxon>
        <taxon>Candidatus Curtissiibacteriota</taxon>
    </lineage>
</organism>
<comment type="caution">
    <text evidence="1">The sequence shown here is derived from an EMBL/GenBank/DDBJ whole genome shotgun (WGS) entry which is preliminary data.</text>
</comment>
<protein>
    <submittedName>
        <fullName evidence="1">Uncharacterized protein</fullName>
    </submittedName>
</protein>
<proteinExistence type="predicted"/>